<dbReference type="Pfam" id="PF09323">
    <property type="entry name" value="DUF1980"/>
    <property type="match status" value="1"/>
</dbReference>
<dbReference type="PANTHER" id="PTHR40047">
    <property type="entry name" value="UPF0703 PROTEIN YCGQ"/>
    <property type="match status" value="1"/>
</dbReference>
<reference evidence="4" key="1">
    <citation type="submission" date="2021-05" db="EMBL/GenBank/DDBJ databases">
        <title>Novel Bacillus species.</title>
        <authorList>
            <person name="Liu G."/>
        </authorList>
    </citation>
    <scope>NUCLEOTIDE SEQUENCE</scope>
    <source>
        <strain evidence="4">FJAT-49825</strain>
    </source>
</reference>
<feature type="transmembrane region" description="Helical" evidence="1">
    <location>
        <begin position="36"/>
        <end position="55"/>
    </location>
</feature>
<feature type="domain" description="DUF1980" evidence="3">
    <location>
        <begin position="150"/>
        <end position="289"/>
    </location>
</feature>
<dbReference type="Proteomes" id="UP000679749">
    <property type="component" value="Unassembled WGS sequence"/>
</dbReference>
<evidence type="ECO:0000256" key="1">
    <source>
        <dbReference type="SAM" id="Phobius"/>
    </source>
</evidence>
<keyword evidence="1" id="KW-0472">Membrane</keyword>
<evidence type="ECO:0000313" key="5">
    <source>
        <dbReference type="Proteomes" id="UP000679749"/>
    </source>
</evidence>
<dbReference type="InterPro" id="IPR048447">
    <property type="entry name" value="DUF1980_C"/>
</dbReference>
<feature type="transmembrane region" description="Helical" evidence="1">
    <location>
        <begin position="93"/>
        <end position="112"/>
    </location>
</feature>
<dbReference type="Pfam" id="PF21537">
    <property type="entry name" value="DUF1980_C"/>
    <property type="match status" value="1"/>
</dbReference>
<dbReference type="InterPro" id="IPR052955">
    <property type="entry name" value="UPF0703_membrane_permease"/>
</dbReference>
<keyword evidence="5" id="KW-1185">Reference proteome</keyword>
<evidence type="ECO:0000259" key="3">
    <source>
        <dbReference type="Pfam" id="PF21537"/>
    </source>
</evidence>
<dbReference type="PANTHER" id="PTHR40047:SF1">
    <property type="entry name" value="UPF0703 PROTEIN YCGQ"/>
    <property type="match status" value="1"/>
</dbReference>
<feature type="domain" description="DUF1980" evidence="2">
    <location>
        <begin position="2"/>
        <end position="124"/>
    </location>
</feature>
<dbReference type="InterPro" id="IPR015402">
    <property type="entry name" value="DUF1980"/>
</dbReference>
<dbReference type="RefSeq" id="WP_213119708.1">
    <property type="nucleotide sequence ID" value="NZ_JAGYPF010000004.1"/>
</dbReference>
<dbReference type="EMBL" id="JAGYPF010000004">
    <property type="protein sequence ID" value="MBS4215231.1"/>
    <property type="molecule type" value="Genomic_DNA"/>
</dbReference>
<accession>A0A942UA73</accession>
<organism evidence="4 5">
    <name type="scientific">Neobacillus rhizophilus</name>
    <dbReference type="NCBI Taxonomy" id="2833579"/>
    <lineage>
        <taxon>Bacteria</taxon>
        <taxon>Bacillati</taxon>
        <taxon>Bacillota</taxon>
        <taxon>Bacilli</taxon>
        <taxon>Bacillales</taxon>
        <taxon>Bacillaceae</taxon>
        <taxon>Neobacillus</taxon>
    </lineage>
</organism>
<dbReference type="NCBIfam" id="TIGR03943">
    <property type="entry name" value="TIGR03943 family putative permease subunit"/>
    <property type="match status" value="1"/>
</dbReference>
<gene>
    <name evidence="4" type="ORF">KHA99_22575</name>
</gene>
<dbReference type="AlphaFoldDB" id="A0A942UA73"/>
<evidence type="ECO:0000259" key="2">
    <source>
        <dbReference type="Pfam" id="PF09323"/>
    </source>
</evidence>
<evidence type="ECO:0000313" key="4">
    <source>
        <dbReference type="EMBL" id="MBS4215231.1"/>
    </source>
</evidence>
<keyword evidence="1" id="KW-1133">Transmembrane helix</keyword>
<proteinExistence type="predicted"/>
<comment type="caution">
    <text evidence="4">The sequence shown here is derived from an EMBL/GenBank/DDBJ whole genome shotgun (WGS) entry which is preliminary data.</text>
</comment>
<dbReference type="InterPro" id="IPR048493">
    <property type="entry name" value="DUF1980_N"/>
</dbReference>
<keyword evidence="1" id="KW-0812">Transmembrane</keyword>
<protein>
    <submittedName>
        <fullName evidence="4">TIGR03943 family protein</fullName>
    </submittedName>
</protein>
<sequence>MFRVVILLLFTNLFFYLHLSGNISKYINMKYSFLSYSMIYALFFLTIVEGIRWYLKEKKSEKQLECVECHHDHAHEHDHDHKKPSFGKKLKRTVSYTMIILPALTGVFLPVATLDSQLVNAKGFSFPTLEDGADRYGMHQILNPDMSKFMGQDAFTELVKKEFKSYKGNDHITLTDEDYLKGLEVIYNYSGEFVGKTVTMKGFSYNGPGLNGNQIFLFRFGIIHCIADSGVFGMMIQFPENVHIPNDQWYEVTGTVDTMYYQPFKMKIPILKVTDYKIIEQPKDAYVYRNSF</sequence>
<name>A0A942UA73_9BACI</name>